<evidence type="ECO:0000313" key="2">
    <source>
        <dbReference type="Proteomes" id="UP001442494"/>
    </source>
</evidence>
<organism evidence="1 2">
    <name type="scientific">Funiculus sociatus GB2-A5</name>
    <dbReference type="NCBI Taxonomy" id="2933946"/>
    <lineage>
        <taxon>Bacteria</taxon>
        <taxon>Bacillati</taxon>
        <taxon>Cyanobacteriota</taxon>
        <taxon>Cyanophyceae</taxon>
        <taxon>Coleofasciculales</taxon>
        <taxon>Coleofasciculaceae</taxon>
        <taxon>Funiculus</taxon>
    </lineage>
</organism>
<evidence type="ECO:0000313" key="1">
    <source>
        <dbReference type="EMBL" id="MEP0863410.1"/>
    </source>
</evidence>
<dbReference type="Proteomes" id="UP001442494">
    <property type="component" value="Unassembled WGS sequence"/>
</dbReference>
<name>A0ABV0JJ24_9CYAN</name>
<accession>A0ABV0JJ24</accession>
<dbReference type="RefSeq" id="WP_190420602.1">
    <property type="nucleotide sequence ID" value="NZ_JAMPKK010000003.1"/>
</dbReference>
<gene>
    <name evidence="1" type="ORF">NDI37_02885</name>
</gene>
<reference evidence="1 2" key="1">
    <citation type="submission" date="2022-04" db="EMBL/GenBank/DDBJ databases">
        <title>Positive selection, recombination, and allopatry shape intraspecific diversity of widespread and dominant cyanobacteria.</title>
        <authorList>
            <person name="Wei J."/>
            <person name="Shu W."/>
            <person name="Hu C."/>
        </authorList>
    </citation>
    <scope>NUCLEOTIDE SEQUENCE [LARGE SCALE GENOMIC DNA]</scope>
    <source>
        <strain evidence="1 2">GB2-A5</strain>
    </source>
</reference>
<comment type="caution">
    <text evidence="1">The sequence shown here is derived from an EMBL/GenBank/DDBJ whole genome shotgun (WGS) entry which is preliminary data.</text>
</comment>
<keyword evidence="2" id="KW-1185">Reference proteome</keyword>
<sequence>MKKLLSLKVYPGVLIALLLGLFVLGTQFRVETESASPDASFLKKTKPSVLLNSEGVEKLKTSALSNSIRVSPPSVIPPAVVTDLQGVLRVSNQTDYPVRLAFLAATAPTKFSSVPGLSSPSSRPYSVQPAHWDFAPGEGGSQGLIVSLPNGNFQLKKGDILVAFAQDGSRQYWGPYVVGETPLPVWNSQVSEWQLVLQ</sequence>
<protein>
    <submittedName>
        <fullName evidence="1">Uncharacterized protein</fullName>
    </submittedName>
</protein>
<proteinExistence type="predicted"/>
<dbReference type="EMBL" id="JAMPKK010000003">
    <property type="protein sequence ID" value="MEP0863410.1"/>
    <property type="molecule type" value="Genomic_DNA"/>
</dbReference>